<keyword evidence="1" id="KW-1133">Transmembrane helix</keyword>
<keyword evidence="3" id="KW-1185">Reference proteome</keyword>
<sequence>MANRETQNHSLCLLATVVIHVLSPVIPILVLASILAPSFLLHTLSLLRDVCDPRICFLFISKSVCPEYVFHFLWIKHAGVSPLSEISGGWWKLSLFDKIRFPKPPWMSSNSYAFSRQWDRYAVFWLCAMRIIIVVQTNGGREVDRRRLRRLRCFVKDSEWSKFGLELFFHESYAADLDYKIVFNQTYDMCLMGTHESSANYLEDAFGFGPIGMTPRLWILEYPKSFHRMETWDCVCLFPIKKIYLRQQLWKRWHFGMKEKTIISKRKRYQRLTSKKVMSKSVHHKKTRLRKCWYPIVIVSELMMEALGLDMRCAIWRSRQEKLSTYTIRIRARSNIEKENNGFNNPLASKANLRKASSNSLLFVHLSHYMAHIPAYVIICFRKFLYNDFVILI</sequence>
<dbReference type="AlphaFoldDB" id="A0A8T1YK32"/>
<evidence type="ECO:0000313" key="3">
    <source>
        <dbReference type="Proteomes" id="UP000694251"/>
    </source>
</evidence>
<dbReference type="Proteomes" id="UP000694251">
    <property type="component" value="Chromosome 12"/>
</dbReference>
<evidence type="ECO:0000313" key="2">
    <source>
        <dbReference type="EMBL" id="KAG7546486.1"/>
    </source>
</evidence>
<reference evidence="2 3" key="1">
    <citation type="submission" date="2020-12" db="EMBL/GenBank/DDBJ databases">
        <title>Concerted genomic and epigenomic changes stabilize Arabidopsis allopolyploids.</title>
        <authorList>
            <person name="Chen Z."/>
        </authorList>
    </citation>
    <scope>NUCLEOTIDE SEQUENCE [LARGE SCALE GENOMIC DNA]</scope>
    <source>
        <strain evidence="2">As9502</strain>
        <tissue evidence="2">Leaf</tissue>
    </source>
</reference>
<accession>A0A8T1YK32</accession>
<comment type="caution">
    <text evidence="2">The sequence shown here is derived from an EMBL/GenBank/DDBJ whole genome shotgun (WGS) entry which is preliminary data.</text>
</comment>
<name>A0A8T1YK32_ARASU</name>
<proteinExistence type="predicted"/>
<gene>
    <name evidence="2" type="ORF">ISN44_As12g018370</name>
</gene>
<keyword evidence="1" id="KW-0812">Transmembrane</keyword>
<organism evidence="2 3">
    <name type="scientific">Arabidopsis suecica</name>
    <name type="common">Swedish thale-cress</name>
    <name type="synonym">Cardaminopsis suecica</name>
    <dbReference type="NCBI Taxonomy" id="45249"/>
    <lineage>
        <taxon>Eukaryota</taxon>
        <taxon>Viridiplantae</taxon>
        <taxon>Streptophyta</taxon>
        <taxon>Embryophyta</taxon>
        <taxon>Tracheophyta</taxon>
        <taxon>Spermatophyta</taxon>
        <taxon>Magnoliopsida</taxon>
        <taxon>eudicotyledons</taxon>
        <taxon>Gunneridae</taxon>
        <taxon>Pentapetalae</taxon>
        <taxon>rosids</taxon>
        <taxon>malvids</taxon>
        <taxon>Brassicales</taxon>
        <taxon>Brassicaceae</taxon>
        <taxon>Camelineae</taxon>
        <taxon>Arabidopsis</taxon>
    </lineage>
</organism>
<dbReference type="EMBL" id="JAEFBJ010000012">
    <property type="protein sequence ID" value="KAG7546486.1"/>
    <property type="molecule type" value="Genomic_DNA"/>
</dbReference>
<feature type="transmembrane region" description="Helical" evidence="1">
    <location>
        <begin position="12"/>
        <end position="36"/>
    </location>
</feature>
<evidence type="ECO:0000256" key="1">
    <source>
        <dbReference type="SAM" id="Phobius"/>
    </source>
</evidence>
<keyword evidence="1" id="KW-0472">Membrane</keyword>
<protein>
    <submittedName>
        <fullName evidence="2">Uncharacterized protein</fullName>
    </submittedName>
</protein>